<reference evidence="1" key="2">
    <citation type="submission" date="2021-08" db="EMBL/GenBank/DDBJ databases">
        <authorList>
            <person name="Tani A."/>
            <person name="Ola A."/>
            <person name="Ogura Y."/>
            <person name="Katsura K."/>
            <person name="Hayashi T."/>
        </authorList>
    </citation>
    <scope>NUCLEOTIDE SEQUENCE</scope>
    <source>
        <strain evidence="1">DSM 17168</strain>
    </source>
</reference>
<protein>
    <recommendedName>
        <fullName evidence="3">Ribosome maturation factor RimP</fullName>
    </recommendedName>
</protein>
<sequence length="95" mass="10433">MTLPEIETLVNEVLRDILGATGFVHADVEPYVDHAGDKALRVVAHFGPGTAPSAERPTVRAMGALRGALLDRDEERFPYLDYAFPDDRVIADDEP</sequence>
<organism evidence="1 2">
    <name type="scientific">Methylobacterium isbiliense</name>
    <dbReference type="NCBI Taxonomy" id="315478"/>
    <lineage>
        <taxon>Bacteria</taxon>
        <taxon>Pseudomonadati</taxon>
        <taxon>Pseudomonadota</taxon>
        <taxon>Alphaproteobacteria</taxon>
        <taxon>Hyphomicrobiales</taxon>
        <taxon>Methylobacteriaceae</taxon>
        <taxon>Methylobacterium</taxon>
    </lineage>
</organism>
<gene>
    <name evidence="1" type="ORF">GMJLKIPL_2367</name>
</gene>
<evidence type="ECO:0000313" key="2">
    <source>
        <dbReference type="Proteomes" id="UP001055153"/>
    </source>
</evidence>
<dbReference type="EMBL" id="BPQQ01000025">
    <property type="protein sequence ID" value="GJE00445.1"/>
    <property type="molecule type" value="Genomic_DNA"/>
</dbReference>
<accession>A0ABQ4SD80</accession>
<evidence type="ECO:0008006" key="3">
    <source>
        <dbReference type="Google" id="ProtNLM"/>
    </source>
</evidence>
<comment type="caution">
    <text evidence="1">The sequence shown here is derived from an EMBL/GenBank/DDBJ whole genome shotgun (WGS) entry which is preliminary data.</text>
</comment>
<keyword evidence="2" id="KW-1185">Reference proteome</keyword>
<evidence type="ECO:0000313" key="1">
    <source>
        <dbReference type="EMBL" id="GJE00445.1"/>
    </source>
</evidence>
<proteinExistence type="predicted"/>
<name>A0ABQ4SD80_9HYPH</name>
<dbReference type="Proteomes" id="UP001055153">
    <property type="component" value="Unassembled WGS sequence"/>
</dbReference>
<reference evidence="1" key="1">
    <citation type="journal article" date="2021" name="Front. Microbiol.">
        <title>Comprehensive Comparative Genomics and Phenotyping of Methylobacterium Species.</title>
        <authorList>
            <person name="Alessa O."/>
            <person name="Ogura Y."/>
            <person name="Fujitani Y."/>
            <person name="Takami H."/>
            <person name="Hayashi T."/>
            <person name="Sahin N."/>
            <person name="Tani A."/>
        </authorList>
    </citation>
    <scope>NUCLEOTIDE SEQUENCE</scope>
    <source>
        <strain evidence="1">DSM 17168</strain>
    </source>
</reference>
<dbReference type="RefSeq" id="WP_238235332.1">
    <property type="nucleotide sequence ID" value="NZ_BPQQ01000025.1"/>
</dbReference>